<evidence type="ECO:0000313" key="2">
    <source>
        <dbReference type="Proteomes" id="UP000188268"/>
    </source>
</evidence>
<protein>
    <submittedName>
        <fullName evidence="1">Uncharacterized protein</fullName>
    </submittedName>
</protein>
<sequence>MADNIYDYILTNRRVEGLSTLPPSTRFPTQTSANYQSKYPILESGTSRPSTKPLRSLYGNVVLVAS</sequence>
<organism evidence="1 2">
    <name type="scientific">Corchorus capsularis</name>
    <name type="common">Jute</name>
    <dbReference type="NCBI Taxonomy" id="210143"/>
    <lineage>
        <taxon>Eukaryota</taxon>
        <taxon>Viridiplantae</taxon>
        <taxon>Streptophyta</taxon>
        <taxon>Embryophyta</taxon>
        <taxon>Tracheophyta</taxon>
        <taxon>Spermatophyta</taxon>
        <taxon>Magnoliopsida</taxon>
        <taxon>eudicotyledons</taxon>
        <taxon>Gunneridae</taxon>
        <taxon>Pentapetalae</taxon>
        <taxon>rosids</taxon>
        <taxon>malvids</taxon>
        <taxon>Malvales</taxon>
        <taxon>Malvaceae</taxon>
        <taxon>Grewioideae</taxon>
        <taxon>Apeibeae</taxon>
        <taxon>Corchorus</taxon>
    </lineage>
</organism>
<dbReference type="EMBL" id="AWWV01008834">
    <property type="protein sequence ID" value="OMO89053.1"/>
    <property type="molecule type" value="Genomic_DNA"/>
</dbReference>
<dbReference type="AlphaFoldDB" id="A0A1R3J2J4"/>
<reference evidence="1 2" key="1">
    <citation type="submission" date="2013-09" db="EMBL/GenBank/DDBJ databases">
        <title>Corchorus capsularis genome sequencing.</title>
        <authorList>
            <person name="Alam M."/>
            <person name="Haque M.S."/>
            <person name="Islam M.S."/>
            <person name="Emdad E.M."/>
            <person name="Islam M.M."/>
            <person name="Ahmed B."/>
            <person name="Halim A."/>
            <person name="Hossen Q.M.M."/>
            <person name="Hossain M.Z."/>
            <person name="Ahmed R."/>
            <person name="Khan M.M."/>
            <person name="Islam R."/>
            <person name="Rashid M.M."/>
            <person name="Khan S.A."/>
            <person name="Rahman M.S."/>
            <person name="Alam M."/>
        </authorList>
    </citation>
    <scope>NUCLEOTIDE SEQUENCE [LARGE SCALE GENOMIC DNA]</scope>
    <source>
        <strain evidence="2">cv. CVL-1</strain>
        <tissue evidence="1">Whole seedling</tissue>
    </source>
</reference>
<gene>
    <name evidence="1" type="ORF">CCACVL1_08036</name>
</gene>
<evidence type="ECO:0000313" key="1">
    <source>
        <dbReference type="EMBL" id="OMO89053.1"/>
    </source>
</evidence>
<name>A0A1R3J2J4_COCAP</name>
<proteinExistence type="predicted"/>
<keyword evidence="2" id="KW-1185">Reference proteome</keyword>
<dbReference type="Proteomes" id="UP000188268">
    <property type="component" value="Unassembled WGS sequence"/>
</dbReference>
<comment type="caution">
    <text evidence="1">The sequence shown here is derived from an EMBL/GenBank/DDBJ whole genome shotgun (WGS) entry which is preliminary data.</text>
</comment>
<accession>A0A1R3J2J4</accession>
<dbReference type="Gramene" id="OMO89053">
    <property type="protein sequence ID" value="OMO89053"/>
    <property type="gene ID" value="CCACVL1_08036"/>
</dbReference>